<organism evidence="1 2">
    <name type="scientific">Nepenthes gracilis</name>
    <name type="common">Slender pitcher plant</name>
    <dbReference type="NCBI Taxonomy" id="150966"/>
    <lineage>
        <taxon>Eukaryota</taxon>
        <taxon>Viridiplantae</taxon>
        <taxon>Streptophyta</taxon>
        <taxon>Embryophyta</taxon>
        <taxon>Tracheophyta</taxon>
        <taxon>Spermatophyta</taxon>
        <taxon>Magnoliopsida</taxon>
        <taxon>eudicotyledons</taxon>
        <taxon>Gunneridae</taxon>
        <taxon>Pentapetalae</taxon>
        <taxon>Caryophyllales</taxon>
        <taxon>Nepenthaceae</taxon>
        <taxon>Nepenthes</taxon>
    </lineage>
</organism>
<accession>A0AAD3S870</accession>
<comment type="caution">
    <text evidence="1">The sequence shown here is derived from an EMBL/GenBank/DDBJ whole genome shotgun (WGS) entry which is preliminary data.</text>
</comment>
<keyword evidence="2" id="KW-1185">Reference proteome</keyword>
<sequence length="108" mass="12320">MRNNGFEAYLCCLEIILSKYKAKTISRFYCCPLELRSLIILSTPMNSCNLKICLSPTDLCLDVSLLSFPPCHSNDISSSFGVGKRSWQGLSALFERRNLWKENSHFYA</sequence>
<proteinExistence type="predicted"/>
<gene>
    <name evidence="1" type="ORF">Nepgr_008147</name>
</gene>
<reference evidence="1" key="1">
    <citation type="submission" date="2023-05" db="EMBL/GenBank/DDBJ databases">
        <title>Nepenthes gracilis genome sequencing.</title>
        <authorList>
            <person name="Fukushima K."/>
        </authorList>
    </citation>
    <scope>NUCLEOTIDE SEQUENCE</scope>
    <source>
        <strain evidence="1">SING2019-196</strain>
    </source>
</reference>
<evidence type="ECO:0000313" key="1">
    <source>
        <dbReference type="EMBL" id="GMH06307.1"/>
    </source>
</evidence>
<evidence type="ECO:0000313" key="2">
    <source>
        <dbReference type="Proteomes" id="UP001279734"/>
    </source>
</evidence>
<protein>
    <submittedName>
        <fullName evidence="1">Uncharacterized protein</fullName>
    </submittedName>
</protein>
<dbReference type="Proteomes" id="UP001279734">
    <property type="component" value="Unassembled WGS sequence"/>
</dbReference>
<dbReference type="AlphaFoldDB" id="A0AAD3S870"/>
<name>A0AAD3S870_NEPGR</name>
<dbReference type="EMBL" id="BSYO01000006">
    <property type="protein sequence ID" value="GMH06307.1"/>
    <property type="molecule type" value="Genomic_DNA"/>
</dbReference>